<name>A0A0A7PD03_9SPHN</name>
<proteinExistence type="predicted"/>
<feature type="compositionally biased region" description="Basic and acidic residues" evidence="1">
    <location>
        <begin position="129"/>
        <end position="192"/>
    </location>
</feature>
<reference evidence="3 4" key="1">
    <citation type="journal article" date="2015" name="Int. J. Syst. Evol. Microbiol.">
        <title>Description of Sphingopyxis fribergensis sp. nov. - a soil bacterium with the ability to degrade styrene and phenylacetic acid.</title>
        <authorList>
            <person name="Oelschlagel M."/>
            <person name="Ruckert C."/>
            <person name="Kalinowski J."/>
            <person name="Schmidt G."/>
            <person name="Schlomann M."/>
            <person name="Tischler D."/>
        </authorList>
    </citation>
    <scope>NUCLEOTIDE SEQUENCE [LARGE SCALE GENOMIC DNA]</scope>
    <source>
        <strain evidence="3 4">Kp5.2</strain>
    </source>
</reference>
<dbReference type="InterPro" id="IPR025430">
    <property type="entry name" value="DUF4167"/>
</dbReference>
<dbReference type="AlphaFoldDB" id="A0A0A7PD03"/>
<keyword evidence="4" id="KW-1185">Reference proteome</keyword>
<protein>
    <recommendedName>
        <fullName evidence="2">DUF4167 domain-containing protein</fullName>
    </recommendedName>
</protein>
<gene>
    <name evidence="3" type="ORF">SKP52_00595</name>
</gene>
<accession>A0A0A7PD03</accession>
<dbReference type="KEGG" id="sphk:SKP52_00595"/>
<dbReference type="STRING" id="1515612.SKP52_00595"/>
<feature type="compositionally biased region" description="Basic and acidic residues" evidence="1">
    <location>
        <begin position="203"/>
        <end position="224"/>
    </location>
</feature>
<feature type="domain" description="DUF4167" evidence="2">
    <location>
        <begin position="12"/>
        <end position="89"/>
    </location>
</feature>
<feature type="region of interest" description="Disordered" evidence="1">
    <location>
        <begin position="94"/>
        <end position="301"/>
    </location>
</feature>
<evidence type="ECO:0000259" key="2">
    <source>
        <dbReference type="Pfam" id="PF13763"/>
    </source>
</evidence>
<feature type="compositionally biased region" description="Low complexity" evidence="1">
    <location>
        <begin position="15"/>
        <end position="27"/>
    </location>
</feature>
<dbReference type="Proteomes" id="UP000030907">
    <property type="component" value="Chromosome"/>
</dbReference>
<sequence>MNMNNRQNGRRRGRNNNSNNNNNRPQSGGRGGVDQANRIDSRARGNGAQMIEKYRNLARDAQLAGDRVQTEYYLQFADHYFRVVSDFRARQEEKAAANGQERSHDRSREIRGVEDFDGHDDTDSDFEADTARDDSDNGDDRGERNERGNDRGDRNERNDRGHRGNREPRGDRDDDNRGNREPRGNRDDDNRGNRQPARARPVRNRDEDEARDDRSEAPAVREEAAEQEPAPRPARRPARRPRQDDSADNGNAGIDTAVLPPAIGRPERAVESDAEGEAPAAKPRRTRRTLATRSTDVEAAE</sequence>
<feature type="region of interest" description="Disordered" evidence="1">
    <location>
        <begin position="1"/>
        <end position="47"/>
    </location>
</feature>
<dbReference type="Pfam" id="PF13763">
    <property type="entry name" value="DUF4167"/>
    <property type="match status" value="1"/>
</dbReference>
<evidence type="ECO:0000313" key="4">
    <source>
        <dbReference type="Proteomes" id="UP000030907"/>
    </source>
</evidence>
<organism evidence="3 4">
    <name type="scientific">Sphingopyxis fribergensis</name>
    <dbReference type="NCBI Taxonomy" id="1515612"/>
    <lineage>
        <taxon>Bacteria</taxon>
        <taxon>Pseudomonadati</taxon>
        <taxon>Pseudomonadota</taxon>
        <taxon>Alphaproteobacteria</taxon>
        <taxon>Sphingomonadales</taxon>
        <taxon>Sphingomonadaceae</taxon>
        <taxon>Sphingopyxis</taxon>
    </lineage>
</organism>
<dbReference type="EMBL" id="CP009122">
    <property type="protein sequence ID" value="AJA07068.1"/>
    <property type="molecule type" value="Genomic_DNA"/>
</dbReference>
<evidence type="ECO:0000313" key="3">
    <source>
        <dbReference type="EMBL" id="AJA07068.1"/>
    </source>
</evidence>
<evidence type="ECO:0000256" key="1">
    <source>
        <dbReference type="SAM" id="MobiDB-lite"/>
    </source>
</evidence>
<feature type="compositionally biased region" description="Basic and acidic residues" evidence="1">
    <location>
        <begin position="94"/>
        <end position="121"/>
    </location>
</feature>
<dbReference type="HOGENOM" id="CLU_066449_0_0_5"/>